<dbReference type="PANTHER" id="PTHR42804">
    <property type="entry name" value="ALDEHYDE DEHYDROGENASE"/>
    <property type="match status" value="1"/>
</dbReference>
<dbReference type="Gene3D" id="3.40.605.10">
    <property type="entry name" value="Aldehyde Dehydrogenase, Chain A, domain 1"/>
    <property type="match status" value="1"/>
</dbReference>
<comment type="similarity">
    <text evidence="1">Belongs to the aldehyde dehydrogenase family.</text>
</comment>
<evidence type="ECO:0000256" key="2">
    <source>
        <dbReference type="ARBA" id="ARBA00023002"/>
    </source>
</evidence>
<dbReference type="InterPro" id="IPR016163">
    <property type="entry name" value="Ald_DH_C"/>
</dbReference>
<dbReference type="Proteomes" id="UP000627369">
    <property type="component" value="Unassembled WGS sequence"/>
</dbReference>
<accession>A0A919KQ48</accession>
<evidence type="ECO:0000259" key="3">
    <source>
        <dbReference type="Pfam" id="PF00171"/>
    </source>
</evidence>
<dbReference type="AlphaFoldDB" id="A0A919KQ48"/>
<dbReference type="InterPro" id="IPR016161">
    <property type="entry name" value="Ald_DH/histidinol_DH"/>
</dbReference>
<protein>
    <submittedName>
        <fullName evidence="4">Aldehyde dehydrogenase</fullName>
    </submittedName>
</protein>
<dbReference type="Gene3D" id="3.40.309.10">
    <property type="entry name" value="Aldehyde Dehydrogenase, Chain A, domain 2"/>
    <property type="match status" value="1"/>
</dbReference>
<organism evidence="4 5">
    <name type="scientific">Promicromonospora soli</name>
    <dbReference type="NCBI Taxonomy" id="2035533"/>
    <lineage>
        <taxon>Bacteria</taxon>
        <taxon>Bacillati</taxon>
        <taxon>Actinomycetota</taxon>
        <taxon>Actinomycetes</taxon>
        <taxon>Micrococcales</taxon>
        <taxon>Promicromonosporaceae</taxon>
        <taxon>Promicromonospora</taxon>
    </lineage>
</organism>
<evidence type="ECO:0000313" key="4">
    <source>
        <dbReference type="EMBL" id="GHH67903.1"/>
    </source>
</evidence>
<reference evidence="4" key="2">
    <citation type="submission" date="2020-09" db="EMBL/GenBank/DDBJ databases">
        <authorList>
            <person name="Sun Q."/>
            <person name="Zhou Y."/>
        </authorList>
    </citation>
    <scope>NUCLEOTIDE SEQUENCE</scope>
    <source>
        <strain evidence="4">CGMCC 4.7398</strain>
    </source>
</reference>
<reference evidence="4" key="1">
    <citation type="journal article" date="2014" name="Int. J. Syst. Evol. Microbiol.">
        <title>Complete genome sequence of Corynebacterium casei LMG S-19264T (=DSM 44701T), isolated from a smear-ripened cheese.</title>
        <authorList>
            <consortium name="US DOE Joint Genome Institute (JGI-PGF)"/>
            <person name="Walter F."/>
            <person name="Albersmeier A."/>
            <person name="Kalinowski J."/>
            <person name="Ruckert C."/>
        </authorList>
    </citation>
    <scope>NUCLEOTIDE SEQUENCE</scope>
    <source>
        <strain evidence="4">CGMCC 4.7398</strain>
    </source>
</reference>
<proteinExistence type="inferred from homology"/>
<dbReference type="InterPro" id="IPR015590">
    <property type="entry name" value="Aldehyde_DH_dom"/>
</dbReference>
<gene>
    <name evidence="4" type="ORF">GCM10017772_10380</name>
</gene>
<evidence type="ECO:0000256" key="1">
    <source>
        <dbReference type="ARBA" id="ARBA00009986"/>
    </source>
</evidence>
<dbReference type="RefSeq" id="WP_189668138.1">
    <property type="nucleotide sequence ID" value="NZ_BNAS01000001.1"/>
</dbReference>
<name>A0A919KQ48_9MICO</name>
<dbReference type="Pfam" id="PF00171">
    <property type="entry name" value="Aldedh"/>
    <property type="match status" value="1"/>
</dbReference>
<comment type="caution">
    <text evidence="4">The sequence shown here is derived from an EMBL/GenBank/DDBJ whole genome shotgun (WGS) entry which is preliminary data.</text>
</comment>
<dbReference type="InterPro" id="IPR016162">
    <property type="entry name" value="Ald_DH_N"/>
</dbReference>
<keyword evidence="2" id="KW-0560">Oxidoreductase</keyword>
<dbReference type="PANTHER" id="PTHR42804:SF1">
    <property type="entry name" value="ALDEHYDE DEHYDROGENASE-RELATED"/>
    <property type="match status" value="1"/>
</dbReference>
<evidence type="ECO:0000313" key="5">
    <source>
        <dbReference type="Proteomes" id="UP000627369"/>
    </source>
</evidence>
<dbReference type="EMBL" id="BNAS01000001">
    <property type="protein sequence ID" value="GHH67903.1"/>
    <property type="molecule type" value="Genomic_DNA"/>
</dbReference>
<sequence length="567" mass="60290">MSVTDTQATTERELDRAVEELKVGAERWAQLPVAGRGALFRRVHASIAEVAEEWATAAAEAKHVSPSAPYAGEEWMTGPYGALESAATYAQSYEALAAGRSPVEGLDVVAAPGDRVAVRVLPRTAKEWVLFNGFQAEVWMPPGVTEQQVRGEAGLGAGKVGRYGGVGLVLGAGNISSIAPLDAFYELVAHNRASLVKLNPTFAGLLGVYRKALAPLVEAGVVRIVNGDGAAGAYLTRHSGIDKVHITGSAVTHDAIVWGTGEAAERRRAANDPRLRVPISSELGGVAPMIVVPGRWSAADLRFQAEHLVSMRLHNAGHNCIAGQVVVLSAGWAQKDAFLDELRRALAQMPARDPWYPGTDAKVVRADQAHPDAEHVSGRILMEVAAGDPACTDEYFAPVLAWTQLPGQGAEFLRAAVRFANDSLYGTLGANVVVRPEDRRAMGTAFDAAIADLRYGSIAINAWTGVSFLLPGATWGAFPGHTVADVGSGIDVVHNGYLLSGPERTVLTGPFRPFPRSVLHGELTLFPKPPWFSGSRSVTDTGRRLTRYAVSSSWGRLVPVLLAAFRA</sequence>
<dbReference type="GO" id="GO:0016620">
    <property type="term" value="F:oxidoreductase activity, acting on the aldehyde or oxo group of donors, NAD or NADP as acceptor"/>
    <property type="evidence" value="ECO:0007669"/>
    <property type="project" value="InterPro"/>
</dbReference>
<keyword evidence="5" id="KW-1185">Reference proteome</keyword>
<dbReference type="SUPFAM" id="SSF53720">
    <property type="entry name" value="ALDH-like"/>
    <property type="match status" value="1"/>
</dbReference>
<feature type="domain" description="Aldehyde dehydrogenase" evidence="3">
    <location>
        <begin position="217"/>
        <end position="361"/>
    </location>
</feature>